<keyword evidence="3" id="KW-1185">Reference proteome</keyword>
<dbReference type="AlphaFoldDB" id="I0SKY6"/>
<evidence type="ECO:0008006" key="4">
    <source>
        <dbReference type="Google" id="ProtNLM"/>
    </source>
</evidence>
<dbReference type="EMBL" id="AICP01000012">
    <property type="protein sequence ID" value="EID24039.1"/>
    <property type="molecule type" value="Genomic_DNA"/>
</dbReference>
<dbReference type="InterPro" id="IPR011010">
    <property type="entry name" value="DNA_brk_join_enz"/>
</dbReference>
<protein>
    <recommendedName>
        <fullName evidence="4">Site-specific integrase</fullName>
    </recommendedName>
</protein>
<dbReference type="Proteomes" id="UP000003245">
    <property type="component" value="Unassembled WGS sequence"/>
</dbReference>
<evidence type="ECO:0000313" key="3">
    <source>
        <dbReference type="Proteomes" id="UP000003245"/>
    </source>
</evidence>
<accession>I0SKY6</accession>
<dbReference type="GO" id="GO:0003677">
    <property type="term" value="F:DNA binding"/>
    <property type="evidence" value="ECO:0007669"/>
    <property type="project" value="UniProtKB-KW"/>
</dbReference>
<dbReference type="InterPro" id="IPR010998">
    <property type="entry name" value="Integrase_recombinase_N"/>
</dbReference>
<proteinExistence type="predicted"/>
<name>I0SKY6_STRAP</name>
<sequence>MFFKVIGAKKVRYYEKYYDESEGKWKQVSCTLTSKTRAAQAEARKVLEAKIERKTNTVFGVSQDLLVSEIAGEFFLIRESELKRNTYVRQKVMFDAFLRKFGTKKVRQVSNVMLQKYLMVNDWSVGYRKLFRTVLDSFFSYCFKVGYIKENPVERIVLPKAKKNVQMIQRKKEHFLSKDEMSEYLLYL</sequence>
<keyword evidence="1" id="KW-0238">DNA-binding</keyword>
<dbReference type="RefSeq" id="WP_003033619.1">
    <property type="nucleotide sequence ID" value="NZ_AICP01000012.1"/>
</dbReference>
<gene>
    <name evidence="2" type="ORF">HMPREF1043_0368</name>
</gene>
<comment type="caution">
    <text evidence="2">The sequence shown here is derived from an EMBL/GenBank/DDBJ whole genome shotgun (WGS) entry which is preliminary data.</text>
</comment>
<dbReference type="Gene3D" id="1.10.150.130">
    <property type="match status" value="1"/>
</dbReference>
<dbReference type="PATRIC" id="fig|1095729.3.peg.127"/>
<dbReference type="SUPFAM" id="SSF56349">
    <property type="entry name" value="DNA breaking-rejoining enzymes"/>
    <property type="match status" value="1"/>
</dbReference>
<organism evidence="2 3">
    <name type="scientific">Streptococcus anginosus subsp. whileyi CCUG 39159</name>
    <dbReference type="NCBI Taxonomy" id="1095729"/>
    <lineage>
        <taxon>Bacteria</taxon>
        <taxon>Bacillati</taxon>
        <taxon>Bacillota</taxon>
        <taxon>Bacilli</taxon>
        <taxon>Lactobacillales</taxon>
        <taxon>Streptococcaceae</taxon>
        <taxon>Streptococcus</taxon>
        <taxon>Streptococcus anginosus group</taxon>
    </lineage>
</organism>
<evidence type="ECO:0000256" key="1">
    <source>
        <dbReference type="ARBA" id="ARBA00023125"/>
    </source>
</evidence>
<evidence type="ECO:0000313" key="2">
    <source>
        <dbReference type="EMBL" id="EID24039.1"/>
    </source>
</evidence>
<reference evidence="2 3" key="1">
    <citation type="submission" date="2012-01" db="EMBL/GenBank/DDBJ databases">
        <authorList>
            <person name="Harkins D.M."/>
            <person name="Madupu R."/>
            <person name="Durkin A.S."/>
            <person name="Torralba M."/>
            <person name="Methe B."/>
            <person name="Sutton G.G."/>
            <person name="Nelson K.E."/>
        </authorList>
    </citation>
    <scope>NUCLEOTIDE SEQUENCE [LARGE SCALE GENOMIC DNA]</scope>
    <source>
        <strain evidence="2 3">CCUG 39159</strain>
    </source>
</reference>